<accession>A0A6S7HJ65</accession>
<evidence type="ECO:0000256" key="3">
    <source>
        <dbReference type="ARBA" id="ARBA00022553"/>
    </source>
</evidence>
<dbReference type="PANTHER" id="PTHR28659:SF2">
    <property type="entry name" value="RETICULON-LIKE PROTEIN"/>
    <property type="match status" value="1"/>
</dbReference>
<sequence length="473" mass="54237">MEENKTSEADIASNERNSDTKQTSEIFEHVCDLFSPLRDHWPFIQDILIWRNLELSVMVFNILNVLFWIFLTPRLKLFVILAILLSLLWLTPPIRHTILLSIQSLSTGRAENVDSDDSTELLSEGEQVKSPEKKITSYEDFCHGVAVIWSFVTKYWIKLKNLKQENTHKFYLMVSLLVVIIAVVYARFPIGNILYLTVMFLFLWPAIVFYGIKDKVVRKVQKLFKPFFTQWQSSRTKRKREIVLQDHHKVSDISDDEEFTLNATETEAIFSPAISPEQRAKREQPTGPLDSVNSSLTFIDGLEFPSMRRDSAESFNSDDFVQGLNFSGITPGSHHSSMDSLVGENDPTIHSQNDGTFHSQNDVTIHSQHDVTIHSQHDGTIHSQHDNLQTSEEYIPPQSRPEYETEMRRRTNEQPASVVLPSRKKSTESVESFEVIDTSEFQVDMNKDNEQQAQDGSYIASGTAYMGKLFGYS</sequence>
<name>A0A6S7HJ65_PARCT</name>
<evidence type="ECO:0000256" key="5">
    <source>
        <dbReference type="ARBA" id="ARBA00022824"/>
    </source>
</evidence>
<dbReference type="GO" id="GO:0005789">
    <property type="term" value="C:endoplasmic reticulum membrane"/>
    <property type="evidence" value="ECO:0007669"/>
    <property type="project" value="UniProtKB-SubCell"/>
</dbReference>
<organism evidence="9 10">
    <name type="scientific">Paramuricea clavata</name>
    <name type="common">Red gorgonian</name>
    <name type="synonym">Violescent sea-whip</name>
    <dbReference type="NCBI Taxonomy" id="317549"/>
    <lineage>
        <taxon>Eukaryota</taxon>
        <taxon>Metazoa</taxon>
        <taxon>Cnidaria</taxon>
        <taxon>Anthozoa</taxon>
        <taxon>Octocorallia</taxon>
        <taxon>Malacalcyonacea</taxon>
        <taxon>Plexauridae</taxon>
        <taxon>Paramuricea</taxon>
    </lineage>
</organism>
<keyword evidence="4" id="KW-0812">Transmembrane</keyword>
<evidence type="ECO:0000256" key="2">
    <source>
        <dbReference type="ARBA" id="ARBA00006299"/>
    </source>
</evidence>
<dbReference type="Proteomes" id="UP001152795">
    <property type="component" value="Unassembled WGS sequence"/>
</dbReference>
<proteinExistence type="inferred from homology"/>
<evidence type="ECO:0000256" key="6">
    <source>
        <dbReference type="ARBA" id="ARBA00022989"/>
    </source>
</evidence>
<dbReference type="GO" id="GO:0061709">
    <property type="term" value="P:reticulophagy"/>
    <property type="evidence" value="ECO:0007669"/>
    <property type="project" value="InterPro"/>
</dbReference>
<comment type="caution">
    <text evidence="9">The sequence shown here is derived from an EMBL/GenBank/DDBJ whole genome shotgun (WGS) entry which is preliminary data.</text>
</comment>
<evidence type="ECO:0000256" key="1">
    <source>
        <dbReference type="ARBA" id="ARBA00004477"/>
    </source>
</evidence>
<keyword evidence="5" id="KW-0256">Endoplasmic reticulum</keyword>
<dbReference type="InterPro" id="IPR003388">
    <property type="entry name" value="Reticulon"/>
</dbReference>
<keyword evidence="10" id="KW-1185">Reference proteome</keyword>
<keyword evidence="7" id="KW-0072">Autophagy</keyword>
<evidence type="ECO:0000313" key="10">
    <source>
        <dbReference type="Proteomes" id="UP001152795"/>
    </source>
</evidence>
<dbReference type="EMBL" id="CACRXK020005124">
    <property type="protein sequence ID" value="CAB4005204.1"/>
    <property type="molecule type" value="Genomic_DNA"/>
</dbReference>
<dbReference type="InterPro" id="IPR043384">
    <property type="entry name" value="RETREG1/3"/>
</dbReference>
<dbReference type="PANTHER" id="PTHR28659">
    <property type="entry name" value="RETICULON-LIKE PROTEIN"/>
    <property type="match status" value="1"/>
</dbReference>
<evidence type="ECO:0000313" key="9">
    <source>
        <dbReference type="EMBL" id="CAB4005204.1"/>
    </source>
</evidence>
<evidence type="ECO:0000256" key="4">
    <source>
        <dbReference type="ARBA" id="ARBA00022692"/>
    </source>
</evidence>
<dbReference type="AlphaFoldDB" id="A0A6S7HJ65"/>
<dbReference type="InterPro" id="IPR057282">
    <property type="entry name" value="RETREG1-3-like_RHD"/>
</dbReference>
<dbReference type="OrthoDB" id="10399140at2759"/>
<keyword evidence="8" id="KW-0472">Membrane</keyword>
<keyword evidence="3" id="KW-0597">Phosphoprotein</keyword>
<dbReference type="Pfam" id="PF24456">
    <property type="entry name" value="RHD_RETREG1-3"/>
    <property type="match status" value="1"/>
</dbReference>
<evidence type="ECO:0000256" key="8">
    <source>
        <dbReference type="ARBA" id="ARBA00023136"/>
    </source>
</evidence>
<keyword evidence="6" id="KW-1133">Transmembrane helix</keyword>
<gene>
    <name evidence="9" type="ORF">PACLA_8A059670</name>
</gene>
<evidence type="ECO:0000256" key="7">
    <source>
        <dbReference type="ARBA" id="ARBA00023006"/>
    </source>
</evidence>
<dbReference type="PROSITE" id="PS50845">
    <property type="entry name" value="RETICULON"/>
    <property type="match status" value="1"/>
</dbReference>
<comment type="subcellular location">
    <subcellularLocation>
        <location evidence="1">Endoplasmic reticulum membrane</location>
        <topology evidence="1">Multi-pass membrane protein</topology>
    </subcellularLocation>
</comment>
<reference evidence="9" key="1">
    <citation type="submission" date="2020-04" db="EMBL/GenBank/DDBJ databases">
        <authorList>
            <person name="Alioto T."/>
            <person name="Alioto T."/>
            <person name="Gomez Garrido J."/>
        </authorList>
    </citation>
    <scope>NUCLEOTIDE SEQUENCE</scope>
    <source>
        <strain evidence="9">A484AB</strain>
    </source>
</reference>
<protein>
    <submittedName>
        <fullName evidence="9">Uncharacterized protein</fullName>
    </submittedName>
</protein>
<comment type="similarity">
    <text evidence="2">Belongs to the RETREG family.</text>
</comment>